<reference evidence="3 4" key="1">
    <citation type="submission" date="2018-03" db="EMBL/GenBank/DDBJ databases">
        <title>Genomic Encyclopedia of Type Strains, Phase III (KMG-III): the genomes of soil and plant-associated and newly described type strains.</title>
        <authorList>
            <person name="Whitman W."/>
        </authorList>
    </citation>
    <scope>NUCLEOTIDE SEQUENCE [LARGE SCALE GENOMIC DNA]</scope>
    <source>
        <strain evidence="3 4">CGMCC 1.12259</strain>
    </source>
</reference>
<proteinExistence type="predicted"/>
<feature type="domain" description="YhfM-like" evidence="2">
    <location>
        <begin position="47"/>
        <end position="148"/>
    </location>
</feature>
<feature type="chain" id="PRO_5038381500" description="YhfM-like domain-containing protein" evidence="1">
    <location>
        <begin position="20"/>
        <end position="148"/>
    </location>
</feature>
<keyword evidence="4" id="KW-1185">Reference proteome</keyword>
<dbReference type="Pfam" id="PF26353">
    <property type="entry name" value="YhfM"/>
    <property type="match status" value="1"/>
</dbReference>
<protein>
    <recommendedName>
        <fullName evidence="2">YhfM-like domain-containing protein</fullName>
    </recommendedName>
</protein>
<evidence type="ECO:0000313" key="4">
    <source>
        <dbReference type="Proteomes" id="UP000242682"/>
    </source>
</evidence>
<evidence type="ECO:0000313" key="3">
    <source>
        <dbReference type="EMBL" id="PSL36180.1"/>
    </source>
</evidence>
<feature type="signal peptide" evidence="1">
    <location>
        <begin position="1"/>
        <end position="19"/>
    </location>
</feature>
<accession>A0A2P8GQE5</accession>
<evidence type="ECO:0000259" key="2">
    <source>
        <dbReference type="Pfam" id="PF26353"/>
    </source>
</evidence>
<dbReference type="InterPro" id="IPR058780">
    <property type="entry name" value="YhfM-like_dom"/>
</dbReference>
<dbReference type="OrthoDB" id="2738838at2"/>
<evidence type="ECO:0000256" key="1">
    <source>
        <dbReference type="SAM" id="SignalP"/>
    </source>
</evidence>
<dbReference type="AlphaFoldDB" id="A0A2P8GQE5"/>
<dbReference type="RefSeq" id="WP_106533559.1">
    <property type="nucleotide sequence ID" value="NZ_PYAT01000007.1"/>
</dbReference>
<sequence>MKNIALLLYLALSSAFLFSCQYETKRVEAEEEKSEVEVLRSEQLLPKREISKVEVSKTNGIDPAVYEERDVLVTFSDVFSSATRESGIANVTNPDYRLKVTNADGGSQKLYLWLGAYEEQSMLMNPHDTHTIYTMTPELTAKLNELIK</sequence>
<dbReference type="EMBL" id="PYAT01000007">
    <property type="protein sequence ID" value="PSL36180.1"/>
    <property type="molecule type" value="Genomic_DNA"/>
</dbReference>
<keyword evidence="1" id="KW-0732">Signal</keyword>
<gene>
    <name evidence="3" type="ORF">B0H99_1071</name>
</gene>
<comment type="caution">
    <text evidence="3">The sequence shown here is derived from an EMBL/GenBank/DDBJ whole genome shotgun (WGS) entry which is preliminary data.</text>
</comment>
<dbReference type="Proteomes" id="UP000242682">
    <property type="component" value="Unassembled WGS sequence"/>
</dbReference>
<dbReference type="PROSITE" id="PS51257">
    <property type="entry name" value="PROKAR_LIPOPROTEIN"/>
    <property type="match status" value="1"/>
</dbReference>
<name>A0A2P8GQE5_9BACL</name>
<organism evidence="3 4">
    <name type="scientific">Planomicrobium soli</name>
    <dbReference type="NCBI Taxonomy" id="1176648"/>
    <lineage>
        <taxon>Bacteria</taxon>
        <taxon>Bacillati</taxon>
        <taxon>Bacillota</taxon>
        <taxon>Bacilli</taxon>
        <taxon>Bacillales</taxon>
        <taxon>Caryophanaceae</taxon>
        <taxon>Planomicrobium</taxon>
    </lineage>
</organism>